<sequence length="207" mass="22638">MSNLPLSRTSIRGWGTLLGGLLALTAALVILAAAINPALLGPLQHPRADRLVITGFLIVAMLAVPLLFPLYFEPADDDTDAYEPEATPDIPYAGTDIEPLTRHPLAGARATASEQDEIHDRLRTAAITMIHRHTADTRDEASARVDRGDWTQNAAAAWFLGETPPPRSIRFYRRLSDGLAFRHGARETIHEIVAYEQSHTGTQEDAT</sequence>
<dbReference type="RefSeq" id="WP_092663473.1">
    <property type="nucleotide sequence ID" value="NZ_FOCX01000027.1"/>
</dbReference>
<evidence type="ECO:0000256" key="1">
    <source>
        <dbReference type="SAM" id="Phobius"/>
    </source>
</evidence>
<keyword evidence="1" id="KW-0472">Membrane</keyword>
<evidence type="ECO:0000313" key="2">
    <source>
        <dbReference type="EMBL" id="SEP02009.1"/>
    </source>
</evidence>
<evidence type="ECO:0000313" key="3">
    <source>
        <dbReference type="Proteomes" id="UP000198775"/>
    </source>
</evidence>
<keyword evidence="1" id="KW-1133">Transmembrane helix</keyword>
<feature type="transmembrane region" description="Helical" evidence="1">
    <location>
        <begin position="51"/>
        <end position="72"/>
    </location>
</feature>
<gene>
    <name evidence="2" type="ORF">SAMN05216388_102739</name>
</gene>
<dbReference type="EMBL" id="FOCX01000027">
    <property type="protein sequence ID" value="SEP02009.1"/>
    <property type="molecule type" value="Genomic_DNA"/>
</dbReference>
<protein>
    <submittedName>
        <fullName evidence="2">Uncharacterized protein</fullName>
    </submittedName>
</protein>
<dbReference type="InterPro" id="IPR055693">
    <property type="entry name" value="DUF7269"/>
</dbReference>
<name>A0A1H8UFK6_9EURY</name>
<proteinExistence type="predicted"/>
<reference evidence="3" key="1">
    <citation type="submission" date="2016-10" db="EMBL/GenBank/DDBJ databases">
        <authorList>
            <person name="Varghese N."/>
            <person name="Submissions S."/>
        </authorList>
    </citation>
    <scope>NUCLEOTIDE SEQUENCE [LARGE SCALE GENOMIC DNA]</scope>
    <source>
        <strain evidence="3">IBRC-M 10043</strain>
    </source>
</reference>
<dbReference type="AlphaFoldDB" id="A0A1H8UFK6"/>
<organism evidence="2 3">
    <name type="scientific">Halorientalis persicus</name>
    <dbReference type="NCBI Taxonomy" id="1367881"/>
    <lineage>
        <taxon>Archaea</taxon>
        <taxon>Methanobacteriati</taxon>
        <taxon>Methanobacteriota</taxon>
        <taxon>Stenosarchaea group</taxon>
        <taxon>Halobacteria</taxon>
        <taxon>Halobacteriales</taxon>
        <taxon>Haloarculaceae</taxon>
        <taxon>Halorientalis</taxon>
    </lineage>
</organism>
<feature type="transmembrane region" description="Helical" evidence="1">
    <location>
        <begin position="20"/>
        <end position="39"/>
    </location>
</feature>
<dbReference type="OrthoDB" id="213495at2157"/>
<dbReference type="Proteomes" id="UP000198775">
    <property type="component" value="Unassembled WGS sequence"/>
</dbReference>
<dbReference type="Pfam" id="PF23933">
    <property type="entry name" value="DUF7269"/>
    <property type="match status" value="1"/>
</dbReference>
<accession>A0A1H8UFK6</accession>
<keyword evidence="1" id="KW-0812">Transmembrane</keyword>
<keyword evidence="3" id="KW-1185">Reference proteome</keyword>